<dbReference type="GO" id="GO:0005576">
    <property type="term" value="C:extracellular region"/>
    <property type="evidence" value="ECO:0007669"/>
    <property type="project" value="UniProtKB-SubCell"/>
</dbReference>
<organism evidence="19 20">
    <name type="scientific">Galleria mellonella</name>
    <name type="common">Greater wax moth</name>
    <dbReference type="NCBI Taxonomy" id="7137"/>
    <lineage>
        <taxon>Eukaryota</taxon>
        <taxon>Metazoa</taxon>
        <taxon>Ecdysozoa</taxon>
        <taxon>Arthropoda</taxon>
        <taxon>Hexapoda</taxon>
        <taxon>Insecta</taxon>
        <taxon>Pterygota</taxon>
        <taxon>Neoptera</taxon>
        <taxon>Endopterygota</taxon>
        <taxon>Lepidoptera</taxon>
        <taxon>Glossata</taxon>
        <taxon>Ditrysia</taxon>
        <taxon>Pyraloidea</taxon>
        <taxon>Pyralidae</taxon>
        <taxon>Galleriinae</taxon>
        <taxon>Galleria</taxon>
    </lineage>
</organism>
<dbReference type="Gene3D" id="3.90.730.10">
    <property type="entry name" value="Ribonuclease T2-like"/>
    <property type="match status" value="1"/>
</dbReference>
<dbReference type="PROSITE" id="PS00531">
    <property type="entry name" value="RNASE_T2_2"/>
    <property type="match status" value="1"/>
</dbReference>
<evidence type="ECO:0000256" key="9">
    <source>
        <dbReference type="ARBA" id="ARBA00022824"/>
    </source>
</evidence>
<evidence type="ECO:0000256" key="6">
    <source>
        <dbReference type="ARBA" id="ARBA00022722"/>
    </source>
</evidence>
<comment type="catalytic activity">
    <reaction evidence="15">
        <text>an adenylyl-uridine-RNA = a 3'-end 2',3'-cyclophospho-AMP-RNA + a 5'-end dephospho-uridine-RNA</text>
        <dbReference type="Rhea" id="RHEA:81383"/>
        <dbReference type="Rhea" id="RHEA-COMP:17356"/>
        <dbReference type="Rhea" id="RHEA-COMP:19675"/>
        <dbReference type="Rhea" id="RHEA-COMP:19676"/>
        <dbReference type="ChEBI" id="CHEBI:173224"/>
        <dbReference type="ChEBI" id="CHEBI:231879"/>
        <dbReference type="ChEBI" id="CHEBI:231881"/>
    </reaction>
    <physiologicalReaction direction="left-to-right" evidence="15">
        <dbReference type="Rhea" id="RHEA:81384"/>
    </physiologicalReaction>
</comment>
<keyword evidence="12" id="KW-0458">Lysosome</keyword>
<feature type="active site" evidence="16">
    <location>
        <position position="126"/>
    </location>
</feature>
<protein>
    <submittedName>
        <fullName evidence="20">Ribonuclease Oy</fullName>
    </submittedName>
</protein>
<dbReference type="InterPro" id="IPR033697">
    <property type="entry name" value="Ribonuclease_T2_eukaryotic"/>
</dbReference>
<dbReference type="InParanoid" id="A0A6J1WPM2"/>
<dbReference type="FunCoup" id="A0A6J1WPM2">
    <property type="interactions" value="70"/>
</dbReference>
<accession>A0A6J1WPM2</accession>
<evidence type="ECO:0000256" key="5">
    <source>
        <dbReference type="ARBA" id="ARBA00022525"/>
    </source>
</evidence>
<dbReference type="FunFam" id="3.90.730.10:FF:000001">
    <property type="entry name" value="Ribonuclease T2"/>
    <property type="match status" value="1"/>
</dbReference>
<dbReference type="GO" id="GO:0006401">
    <property type="term" value="P:RNA catabolic process"/>
    <property type="evidence" value="ECO:0007669"/>
    <property type="project" value="TreeGrafter"/>
</dbReference>
<comment type="similarity">
    <text evidence="4 17">Belongs to the RNase T2 family.</text>
</comment>
<dbReference type="Proteomes" id="UP001652740">
    <property type="component" value="Unplaced"/>
</dbReference>
<evidence type="ECO:0000256" key="2">
    <source>
        <dbReference type="ARBA" id="ARBA00004371"/>
    </source>
</evidence>
<keyword evidence="8" id="KW-0378">Hydrolase</keyword>
<comment type="subcellular location">
    <subcellularLocation>
        <location evidence="1">Endoplasmic reticulum lumen</location>
    </subcellularLocation>
    <subcellularLocation>
        <location evidence="2">Lysosome</location>
    </subcellularLocation>
    <subcellularLocation>
        <location evidence="3">Secreted</location>
    </subcellularLocation>
</comment>
<dbReference type="PANTHER" id="PTHR11240:SF22">
    <property type="entry name" value="RIBONUCLEASE T2"/>
    <property type="match status" value="1"/>
</dbReference>
<dbReference type="OrthoDB" id="435754at2759"/>
<evidence type="ECO:0000256" key="15">
    <source>
        <dbReference type="ARBA" id="ARBA00052670"/>
    </source>
</evidence>
<dbReference type="GO" id="GO:0005788">
    <property type="term" value="C:endoplasmic reticulum lumen"/>
    <property type="evidence" value="ECO:0007669"/>
    <property type="project" value="UniProtKB-SubCell"/>
</dbReference>
<dbReference type="RefSeq" id="XP_026753528.1">
    <property type="nucleotide sequence ID" value="XM_026897727.3"/>
</dbReference>
<proteinExistence type="inferred from homology"/>
<keyword evidence="19" id="KW-1185">Reference proteome</keyword>
<evidence type="ECO:0000256" key="1">
    <source>
        <dbReference type="ARBA" id="ARBA00004319"/>
    </source>
</evidence>
<dbReference type="AlphaFoldDB" id="A0A6J1WPM2"/>
<evidence type="ECO:0000256" key="3">
    <source>
        <dbReference type="ARBA" id="ARBA00004613"/>
    </source>
</evidence>
<dbReference type="KEGG" id="gmw:113513745"/>
<feature type="chain" id="PRO_5026786403" evidence="18">
    <location>
        <begin position="23"/>
        <end position="268"/>
    </location>
</feature>
<name>A0A6J1WPM2_GALME</name>
<keyword evidence="7" id="KW-0255">Endonuclease</keyword>
<dbReference type="InterPro" id="IPR001568">
    <property type="entry name" value="RNase_T2-like"/>
</dbReference>
<dbReference type="GO" id="GO:0003723">
    <property type="term" value="F:RNA binding"/>
    <property type="evidence" value="ECO:0007669"/>
    <property type="project" value="InterPro"/>
</dbReference>
<gene>
    <name evidence="20" type="primary">LOC113513745</name>
</gene>
<evidence type="ECO:0000313" key="19">
    <source>
        <dbReference type="Proteomes" id="UP001652740"/>
    </source>
</evidence>
<evidence type="ECO:0000256" key="12">
    <source>
        <dbReference type="ARBA" id="ARBA00023228"/>
    </source>
</evidence>
<feature type="signal peptide" evidence="18">
    <location>
        <begin position="1"/>
        <end position="22"/>
    </location>
</feature>
<reference evidence="20" key="1">
    <citation type="submission" date="2025-08" db="UniProtKB">
        <authorList>
            <consortium name="RefSeq"/>
        </authorList>
    </citation>
    <scope>IDENTIFICATION</scope>
    <source>
        <tissue evidence="20">Whole larvae</tissue>
    </source>
</reference>
<dbReference type="CDD" id="cd01061">
    <property type="entry name" value="RNase_T2_euk"/>
    <property type="match status" value="1"/>
</dbReference>
<keyword evidence="18" id="KW-0732">Signal</keyword>
<comment type="catalytic activity">
    <reaction evidence="14">
        <text>a guanylyl-uridine-RNA = a 3'-end 2',3'-cyclophospho-GMP-RNA + a 5'-end dephospho-uridine-RNA</text>
        <dbReference type="Rhea" id="RHEA:81323"/>
        <dbReference type="Rhea" id="RHEA-COMP:17356"/>
        <dbReference type="Rhea" id="RHEA-COMP:19658"/>
        <dbReference type="Rhea" id="RHEA-COMP:19659"/>
        <dbReference type="ChEBI" id="CHEBI:173224"/>
        <dbReference type="ChEBI" id="CHEBI:231849"/>
        <dbReference type="ChEBI" id="CHEBI:231850"/>
    </reaction>
</comment>
<evidence type="ECO:0000256" key="4">
    <source>
        <dbReference type="ARBA" id="ARBA00007469"/>
    </source>
</evidence>
<dbReference type="GO" id="GO:0033897">
    <property type="term" value="F:ribonuclease T2 activity"/>
    <property type="evidence" value="ECO:0007669"/>
    <property type="project" value="InterPro"/>
</dbReference>
<evidence type="ECO:0000256" key="18">
    <source>
        <dbReference type="SAM" id="SignalP"/>
    </source>
</evidence>
<dbReference type="Pfam" id="PF00445">
    <property type="entry name" value="Ribonuclease_T2"/>
    <property type="match status" value="1"/>
</dbReference>
<evidence type="ECO:0000256" key="17">
    <source>
        <dbReference type="RuleBase" id="RU004328"/>
    </source>
</evidence>
<evidence type="ECO:0000256" key="8">
    <source>
        <dbReference type="ARBA" id="ARBA00022801"/>
    </source>
</evidence>
<keyword evidence="11" id="KW-0325">Glycoprotein</keyword>
<evidence type="ECO:0000256" key="10">
    <source>
        <dbReference type="ARBA" id="ARBA00023157"/>
    </source>
</evidence>
<keyword evidence="13" id="KW-0456">Lyase</keyword>
<keyword evidence="9" id="KW-0256">Endoplasmic reticulum</keyword>
<feature type="active site" evidence="16">
    <location>
        <position position="122"/>
    </location>
</feature>
<dbReference type="GO" id="GO:0016787">
    <property type="term" value="F:hydrolase activity"/>
    <property type="evidence" value="ECO:0007669"/>
    <property type="project" value="UniProtKB-KW"/>
</dbReference>
<evidence type="ECO:0000256" key="7">
    <source>
        <dbReference type="ARBA" id="ARBA00022759"/>
    </source>
</evidence>
<dbReference type="GO" id="GO:0005764">
    <property type="term" value="C:lysosome"/>
    <property type="evidence" value="ECO:0007669"/>
    <property type="project" value="UniProtKB-SubCell"/>
</dbReference>
<keyword evidence="10" id="KW-1015">Disulfide bond</keyword>
<keyword evidence="6" id="KW-0540">Nuclease</keyword>
<evidence type="ECO:0000256" key="16">
    <source>
        <dbReference type="PIRSR" id="PIRSR633697-1"/>
    </source>
</evidence>
<dbReference type="InterPro" id="IPR036430">
    <property type="entry name" value="RNase_T2-like_sf"/>
</dbReference>
<dbReference type="InterPro" id="IPR033130">
    <property type="entry name" value="RNase_T2_His_AS_2"/>
</dbReference>
<feature type="active site" evidence="16">
    <location>
        <position position="69"/>
    </location>
</feature>
<dbReference type="CTD" id="38885"/>
<dbReference type="GeneID" id="113513745"/>
<sequence length="268" mass="31466">MPLYNAYLILLLLYFSVDYVQPSTVKDEHQFDLLIFTQFWPATVCTEWKEKSPAHSCAMPTRPDSWSIHGIWPTRLGTREPSFCNRTWHFDPEQIQPIEPVMLQVWPNIEAETSTYALWSHEWTKHGTCAAVLEPLNSELKYFSQGIDWLEKYNMLDILKIANIVPTKEKEYPIIDINNAIVKELGVRPQIECNKVDGKNQIFEIRLCFNKSLELTDCDGVKYFGEYNSVLTNCDPSQDIYYPHNEGEPKRLYVQLYKLISWLQWFTL</sequence>
<keyword evidence="5" id="KW-0964">Secreted</keyword>
<dbReference type="PANTHER" id="PTHR11240">
    <property type="entry name" value="RIBONUCLEASE T2"/>
    <property type="match status" value="1"/>
</dbReference>
<evidence type="ECO:0000256" key="14">
    <source>
        <dbReference type="ARBA" id="ARBA00051280"/>
    </source>
</evidence>
<evidence type="ECO:0000313" key="20">
    <source>
        <dbReference type="RefSeq" id="XP_026753528.1"/>
    </source>
</evidence>
<dbReference type="SUPFAM" id="SSF55895">
    <property type="entry name" value="Ribonuclease Rh-like"/>
    <property type="match status" value="1"/>
</dbReference>
<evidence type="ECO:0000256" key="11">
    <source>
        <dbReference type="ARBA" id="ARBA00023180"/>
    </source>
</evidence>
<evidence type="ECO:0000256" key="13">
    <source>
        <dbReference type="ARBA" id="ARBA00023239"/>
    </source>
</evidence>